<feature type="disulfide bond" evidence="6">
    <location>
        <begin position="148"/>
        <end position="178"/>
    </location>
</feature>
<proteinExistence type="evidence at transcript level"/>
<feature type="transmembrane region" description="Helical" evidence="7">
    <location>
        <begin position="212"/>
        <end position="237"/>
    </location>
</feature>
<evidence type="ECO:0000313" key="8">
    <source>
        <dbReference type="EMBL" id="CAB3267308.1"/>
    </source>
</evidence>
<dbReference type="Pfam" id="PF00335">
    <property type="entry name" value="Tetraspanin"/>
    <property type="match status" value="1"/>
</dbReference>
<evidence type="ECO:0000256" key="6">
    <source>
        <dbReference type="PIRSR" id="PIRSR002419-1"/>
    </source>
</evidence>
<gene>
    <name evidence="8" type="primary">Tspan8</name>
</gene>
<dbReference type="AlphaFoldDB" id="A0A6F9DW93"/>
<evidence type="ECO:0000256" key="3">
    <source>
        <dbReference type="ARBA" id="ARBA00022692"/>
    </source>
</evidence>
<dbReference type="PROSITE" id="PS00421">
    <property type="entry name" value="TM4_1"/>
    <property type="match status" value="1"/>
</dbReference>
<dbReference type="PANTHER" id="PTHR19282:SF551">
    <property type="entry name" value="RE08073P-RELATED"/>
    <property type="match status" value="1"/>
</dbReference>
<sequence length="249" mass="26654">MEDCGKKCAKYLLIAFNIFVWIAGAAVLGVGIYLRVNNNIEAVITVADLSLYYSGCYVLITAGSMMFIIGFFGCCGAMTENKCLLGIYSVVLTIILILEVAVGIWAAVNANKIESEIEKAFNTTLKNGNDTNDALAQSMISVERQFQCCGLTNGCMDWDKSIAYGCGCDASKAPNGTCVTAASLGCTSADSSTYIWKEPCYDSVVDFIHHHIWVVVGIGIGIGLAEVLGIIFAAMVCRLSTKNSYGYIA</sequence>
<feature type="transmembrane region" description="Helical" evidence="7">
    <location>
        <begin position="12"/>
        <end position="36"/>
    </location>
</feature>
<keyword evidence="6" id="KW-1015">Disulfide bond</keyword>
<name>A0A6F9DW93_9ASCI</name>
<accession>A0A6F9DW93</accession>
<evidence type="ECO:0000256" key="1">
    <source>
        <dbReference type="ARBA" id="ARBA00004141"/>
    </source>
</evidence>
<dbReference type="InterPro" id="IPR008952">
    <property type="entry name" value="Tetraspanin_EC2_sf"/>
</dbReference>
<evidence type="ECO:0000256" key="5">
    <source>
        <dbReference type="ARBA" id="ARBA00023136"/>
    </source>
</evidence>
<keyword evidence="3 7" id="KW-0812">Transmembrane</keyword>
<dbReference type="InterPro" id="IPR018499">
    <property type="entry name" value="Tetraspanin/Peripherin"/>
</dbReference>
<keyword evidence="4 7" id="KW-1133">Transmembrane helix</keyword>
<comment type="subcellular location">
    <subcellularLocation>
        <location evidence="1 7">Membrane</location>
        <topology evidence="1 7">Multi-pass membrane protein</topology>
    </subcellularLocation>
</comment>
<evidence type="ECO:0000256" key="2">
    <source>
        <dbReference type="ARBA" id="ARBA00006840"/>
    </source>
</evidence>
<dbReference type="GO" id="GO:0005886">
    <property type="term" value="C:plasma membrane"/>
    <property type="evidence" value="ECO:0007669"/>
    <property type="project" value="TreeGrafter"/>
</dbReference>
<keyword evidence="5 7" id="KW-0472">Membrane</keyword>
<reference evidence="8" key="1">
    <citation type="submission" date="2020-04" db="EMBL/GenBank/DDBJ databases">
        <authorList>
            <person name="Neveu A P."/>
        </authorList>
    </citation>
    <scope>NUCLEOTIDE SEQUENCE</scope>
    <source>
        <tissue evidence="8">Whole embryo</tissue>
    </source>
</reference>
<protein>
    <recommendedName>
        <fullName evidence="7">Tetraspanin</fullName>
    </recommendedName>
</protein>
<dbReference type="PIRSF" id="PIRSF002419">
    <property type="entry name" value="Tetraspanin"/>
    <property type="match status" value="1"/>
</dbReference>
<dbReference type="Gene3D" id="1.10.1450.10">
    <property type="entry name" value="Tetraspanin"/>
    <property type="match status" value="1"/>
</dbReference>
<dbReference type="SUPFAM" id="SSF48652">
    <property type="entry name" value="Tetraspanin"/>
    <property type="match status" value="1"/>
</dbReference>
<dbReference type="PRINTS" id="PR00259">
    <property type="entry name" value="TMFOUR"/>
</dbReference>
<comment type="similarity">
    <text evidence="2 7">Belongs to the tetraspanin (TM4SF) family.</text>
</comment>
<dbReference type="InterPro" id="IPR018503">
    <property type="entry name" value="Tetraspanin_CS"/>
</dbReference>
<dbReference type="PANTHER" id="PTHR19282">
    <property type="entry name" value="TETRASPANIN"/>
    <property type="match status" value="1"/>
</dbReference>
<feature type="disulfide bond" evidence="6">
    <location>
        <begin position="149"/>
        <end position="166"/>
    </location>
</feature>
<feature type="transmembrane region" description="Helical" evidence="7">
    <location>
        <begin position="51"/>
        <end position="73"/>
    </location>
</feature>
<evidence type="ECO:0000256" key="7">
    <source>
        <dbReference type="RuleBase" id="RU361218"/>
    </source>
</evidence>
<dbReference type="InterPro" id="IPR000301">
    <property type="entry name" value="Tetraspanin_animals"/>
</dbReference>
<evidence type="ECO:0000256" key="4">
    <source>
        <dbReference type="ARBA" id="ARBA00022989"/>
    </source>
</evidence>
<feature type="transmembrane region" description="Helical" evidence="7">
    <location>
        <begin position="85"/>
        <end position="108"/>
    </location>
</feature>
<organism evidence="8">
    <name type="scientific">Phallusia mammillata</name>
    <dbReference type="NCBI Taxonomy" id="59560"/>
    <lineage>
        <taxon>Eukaryota</taxon>
        <taxon>Metazoa</taxon>
        <taxon>Chordata</taxon>
        <taxon>Tunicata</taxon>
        <taxon>Ascidiacea</taxon>
        <taxon>Phlebobranchia</taxon>
        <taxon>Ascidiidae</taxon>
        <taxon>Phallusia</taxon>
    </lineage>
</organism>
<dbReference type="EMBL" id="LR791446">
    <property type="protein sequence ID" value="CAB3267308.1"/>
    <property type="molecule type" value="mRNA"/>
</dbReference>